<dbReference type="InterPro" id="IPR001387">
    <property type="entry name" value="Cro/C1-type_HTH"/>
</dbReference>
<name>A0A923HKH2_9BURK</name>
<feature type="domain" description="HTH cro/C1-type" evidence="1">
    <location>
        <begin position="11"/>
        <end position="64"/>
    </location>
</feature>
<proteinExistence type="predicted"/>
<dbReference type="EMBL" id="JACOFZ010000001">
    <property type="protein sequence ID" value="MBC3881059.1"/>
    <property type="molecule type" value="Genomic_DNA"/>
</dbReference>
<protein>
    <submittedName>
        <fullName evidence="2">Helix-turn-helix transcriptional regulator</fullName>
    </submittedName>
</protein>
<dbReference type="SMART" id="SM00530">
    <property type="entry name" value="HTH_XRE"/>
    <property type="match status" value="1"/>
</dbReference>
<evidence type="ECO:0000313" key="3">
    <source>
        <dbReference type="Proteomes" id="UP000627446"/>
    </source>
</evidence>
<dbReference type="RefSeq" id="WP_186914492.1">
    <property type="nucleotide sequence ID" value="NZ_JACOFZ010000001.1"/>
</dbReference>
<dbReference type="CDD" id="cd00093">
    <property type="entry name" value="HTH_XRE"/>
    <property type="match status" value="1"/>
</dbReference>
<dbReference type="Proteomes" id="UP000627446">
    <property type="component" value="Unassembled WGS sequence"/>
</dbReference>
<keyword evidence="3" id="KW-1185">Reference proteome</keyword>
<dbReference type="Pfam" id="PF13443">
    <property type="entry name" value="HTH_26"/>
    <property type="match status" value="1"/>
</dbReference>
<dbReference type="SUPFAM" id="SSF47413">
    <property type="entry name" value="lambda repressor-like DNA-binding domains"/>
    <property type="match status" value="1"/>
</dbReference>
<dbReference type="AlphaFoldDB" id="A0A923HKH2"/>
<organism evidence="2 3">
    <name type="scientific">Undibacterium nitidum</name>
    <dbReference type="NCBI Taxonomy" id="2762298"/>
    <lineage>
        <taxon>Bacteria</taxon>
        <taxon>Pseudomonadati</taxon>
        <taxon>Pseudomonadota</taxon>
        <taxon>Betaproteobacteria</taxon>
        <taxon>Burkholderiales</taxon>
        <taxon>Oxalobacteraceae</taxon>
        <taxon>Undibacterium</taxon>
    </lineage>
</organism>
<dbReference type="InterPro" id="IPR010982">
    <property type="entry name" value="Lambda_DNA-bd_dom_sf"/>
</dbReference>
<sequence>MPKASTLIDVLRRELKAKRITYQELARRIGVSESSVKRMFSTKSLTLQRLDQILDASEISLHDLTLRSYEESLIEELTYEQEEELIKDPKKFIVAVSAMNFFSLEQIVDIYAISEPEVIAYLVRLDHLGILELMPNNRIKLLLSRTFRWRPNGPIQRFHQRESFADYLNSTFCGKHEIMQFLSVMLSKQSSAAFLTRLKQLARDISDQHQLDAVLPVDEKHRMSFMLSARPWIPNYFQALVRPEYIAKHAEKRRKANQ</sequence>
<reference evidence="2" key="1">
    <citation type="submission" date="2020-08" db="EMBL/GenBank/DDBJ databases">
        <title>Novel species isolated from subtropical streams in China.</title>
        <authorList>
            <person name="Lu H."/>
        </authorList>
    </citation>
    <scope>NUCLEOTIDE SEQUENCE</scope>
    <source>
        <strain evidence="2">LX22W</strain>
    </source>
</reference>
<comment type="caution">
    <text evidence="2">The sequence shown here is derived from an EMBL/GenBank/DDBJ whole genome shotgun (WGS) entry which is preliminary data.</text>
</comment>
<dbReference type="Gene3D" id="1.10.260.40">
    <property type="entry name" value="lambda repressor-like DNA-binding domains"/>
    <property type="match status" value="1"/>
</dbReference>
<evidence type="ECO:0000259" key="1">
    <source>
        <dbReference type="PROSITE" id="PS50943"/>
    </source>
</evidence>
<dbReference type="GO" id="GO:0003677">
    <property type="term" value="F:DNA binding"/>
    <property type="evidence" value="ECO:0007669"/>
    <property type="project" value="InterPro"/>
</dbReference>
<dbReference type="PROSITE" id="PS50943">
    <property type="entry name" value="HTH_CROC1"/>
    <property type="match status" value="1"/>
</dbReference>
<accession>A0A923HKH2</accession>
<gene>
    <name evidence="2" type="ORF">H8K36_06715</name>
</gene>
<evidence type="ECO:0000313" key="2">
    <source>
        <dbReference type="EMBL" id="MBC3881059.1"/>
    </source>
</evidence>